<dbReference type="InterPro" id="IPR052343">
    <property type="entry name" value="Retrotransposon-Effector_Assoc"/>
</dbReference>
<dbReference type="CDD" id="cd01650">
    <property type="entry name" value="RT_nLTR_like"/>
    <property type="match status" value="1"/>
</dbReference>
<dbReference type="InterPro" id="IPR000477">
    <property type="entry name" value="RT_dom"/>
</dbReference>
<feature type="domain" description="Reverse transcriptase" evidence="1">
    <location>
        <begin position="319"/>
        <end position="406"/>
    </location>
</feature>
<gene>
    <name evidence="2" type="primary">LOC107793412</name>
</gene>
<dbReference type="PANTHER" id="PTHR46890:SF48">
    <property type="entry name" value="RNA-DIRECTED DNA POLYMERASE"/>
    <property type="match status" value="1"/>
</dbReference>
<evidence type="ECO:0000259" key="1">
    <source>
        <dbReference type="Pfam" id="PF00078"/>
    </source>
</evidence>
<dbReference type="AlphaFoldDB" id="A0A1S4A3M6"/>
<dbReference type="STRING" id="4097.A0A1S4A3M6"/>
<proteinExistence type="predicted"/>
<dbReference type="KEGG" id="nta:107793412"/>
<reference evidence="2" key="1">
    <citation type="submission" date="2025-08" db="UniProtKB">
        <authorList>
            <consortium name="RefSeq"/>
        </authorList>
    </citation>
    <scope>IDENTIFICATION</scope>
</reference>
<dbReference type="PANTHER" id="PTHR46890">
    <property type="entry name" value="NON-LTR RETROLELEMENT REVERSE TRANSCRIPTASE-LIKE PROTEIN-RELATED"/>
    <property type="match status" value="1"/>
</dbReference>
<dbReference type="SUPFAM" id="SSF56219">
    <property type="entry name" value="DNase I-like"/>
    <property type="match status" value="1"/>
</dbReference>
<evidence type="ECO:0000313" key="2">
    <source>
        <dbReference type="RefSeq" id="XP_016471243.1"/>
    </source>
</evidence>
<organism evidence="2">
    <name type="scientific">Nicotiana tabacum</name>
    <name type="common">Common tobacco</name>
    <dbReference type="NCBI Taxonomy" id="4097"/>
    <lineage>
        <taxon>Eukaryota</taxon>
        <taxon>Viridiplantae</taxon>
        <taxon>Streptophyta</taxon>
        <taxon>Embryophyta</taxon>
        <taxon>Tracheophyta</taxon>
        <taxon>Spermatophyta</taxon>
        <taxon>Magnoliopsida</taxon>
        <taxon>eudicotyledons</taxon>
        <taxon>Gunneridae</taxon>
        <taxon>Pentapetalae</taxon>
        <taxon>asterids</taxon>
        <taxon>lamiids</taxon>
        <taxon>Solanales</taxon>
        <taxon>Solanaceae</taxon>
        <taxon>Nicotianoideae</taxon>
        <taxon>Nicotianeae</taxon>
        <taxon>Nicotiana</taxon>
    </lineage>
</organism>
<sequence length="544" mass="62546">MVMPWLVGGDFNVVMYEGEKIGGLPVHPPEYDDFAFCVNSSGLFDLGYKGSPFTWGNGSPNIECIFKRLDKILEVVRQNWVADFIGDHFLMFKQKLKKMKIALSTWSKVTYGDISKQLATREDIVRVKAMLFEEEPTMENRIVLQKAQAELKKYLSIKEQYWKQKARMAWFTEGDRNTRFFHNHVNGKRHKLQLKRIQNADSDWIENHKEMATTATEFYEKQFSQEEEPTDFSMLSNVPAMVIVNQNLELSSYPTIDEVKQAVFTLSGDSGSGPDRFTCMFYQECWDIIGQDIHLMVLHFYGGLALSKSITHTNLVLLPKKPQVQTFSNLRPISLSNFINKVMSRVLHDRLEHFLPTLISSNQSGFVKARSIFENILLTQEIVTGIRLRAKPTNMVIKLDMTKAYDMTDPLNHLAYTDDAIIFASTHAASLKKIMEVLSGYEKVSGQLINKTNSSYYMYARVANSLVHSLEDITGFSKGAFSFTYLGCPIFYTRRRKDYYEDLIKKVEAKLHSWKGSSGVQRRKEEAYIGLHGRICAYQKKKEA</sequence>
<accession>A0A1S4A3M6</accession>
<dbReference type="Pfam" id="PF00078">
    <property type="entry name" value="RVT_1"/>
    <property type="match status" value="1"/>
</dbReference>
<dbReference type="OrthoDB" id="1937198at2759"/>
<dbReference type="RefSeq" id="XP_016471243.1">
    <property type="nucleotide sequence ID" value="XM_016615757.1"/>
</dbReference>
<dbReference type="InterPro" id="IPR036691">
    <property type="entry name" value="Endo/exonu/phosph_ase_sf"/>
</dbReference>
<dbReference type="PaxDb" id="4097-A0A1S4A3M6"/>
<name>A0A1S4A3M6_TOBAC</name>
<protein>
    <recommendedName>
        <fullName evidence="1">Reverse transcriptase domain-containing protein</fullName>
    </recommendedName>
</protein>